<sequence>MELIMLARAGGARIISKVNSWRANHLVKAGGPVSLLNGRFRPAIAIRQEKLFRKETRGGLSQGKIRG</sequence>
<organism evidence="1 2">
    <name type="scientific">Pedosphaera parvula (strain Ellin514)</name>
    <dbReference type="NCBI Taxonomy" id="320771"/>
    <lineage>
        <taxon>Bacteria</taxon>
        <taxon>Pseudomonadati</taxon>
        <taxon>Verrucomicrobiota</taxon>
        <taxon>Pedosphaerae</taxon>
        <taxon>Pedosphaerales</taxon>
        <taxon>Pedosphaeraceae</taxon>
        <taxon>Pedosphaera</taxon>
    </lineage>
</organism>
<evidence type="ECO:0000313" key="1">
    <source>
        <dbReference type="EMBL" id="EEF57725.1"/>
    </source>
</evidence>
<name>B9XR29_PEDPL</name>
<accession>B9XR29</accession>
<reference evidence="1 2" key="1">
    <citation type="journal article" date="2011" name="J. Bacteriol.">
        <title>Genome sequence of 'Pedosphaera parvula' Ellin514, an aerobic Verrucomicrobial isolate from pasture soil.</title>
        <authorList>
            <person name="Kant R."/>
            <person name="van Passel M.W."/>
            <person name="Sangwan P."/>
            <person name="Palva A."/>
            <person name="Lucas S."/>
            <person name="Copeland A."/>
            <person name="Lapidus A."/>
            <person name="Glavina Del Rio T."/>
            <person name="Dalin E."/>
            <person name="Tice H."/>
            <person name="Bruce D."/>
            <person name="Goodwin L."/>
            <person name="Pitluck S."/>
            <person name="Chertkov O."/>
            <person name="Larimer F.W."/>
            <person name="Land M.L."/>
            <person name="Hauser L."/>
            <person name="Brettin T.S."/>
            <person name="Detter J.C."/>
            <person name="Han S."/>
            <person name="de Vos W.M."/>
            <person name="Janssen P.H."/>
            <person name="Smidt H."/>
        </authorList>
    </citation>
    <scope>NUCLEOTIDE SEQUENCE [LARGE SCALE GENOMIC DNA]</scope>
    <source>
        <strain evidence="1 2">Ellin514</strain>
    </source>
</reference>
<dbReference type="Proteomes" id="UP000003688">
    <property type="component" value="Unassembled WGS sequence"/>
</dbReference>
<protein>
    <submittedName>
        <fullName evidence="1">Uncharacterized protein</fullName>
    </submittedName>
</protein>
<evidence type="ECO:0000313" key="2">
    <source>
        <dbReference type="Proteomes" id="UP000003688"/>
    </source>
</evidence>
<proteinExistence type="predicted"/>
<comment type="caution">
    <text evidence="1">The sequence shown here is derived from an EMBL/GenBank/DDBJ whole genome shotgun (WGS) entry which is preliminary data.</text>
</comment>
<dbReference type="EMBL" id="ABOX02000059">
    <property type="protein sequence ID" value="EEF57725.1"/>
    <property type="molecule type" value="Genomic_DNA"/>
</dbReference>
<gene>
    <name evidence="1" type="ORF">Cflav_PD0787</name>
</gene>
<dbReference type="AlphaFoldDB" id="B9XR29"/>
<keyword evidence="2" id="KW-1185">Reference proteome</keyword>